<evidence type="ECO:0000256" key="2">
    <source>
        <dbReference type="PROSITE-ProRule" id="PRU00317"/>
    </source>
</evidence>
<dbReference type="GO" id="GO:0003723">
    <property type="term" value="F:RNA binding"/>
    <property type="evidence" value="ECO:0007669"/>
    <property type="project" value="InterPro"/>
</dbReference>
<keyword evidence="4" id="KW-1185">Reference proteome</keyword>
<accession>A0A8H4M5G4</accession>
<dbReference type="AlphaFoldDB" id="A0A8H4M5G4"/>
<evidence type="ECO:0000313" key="3">
    <source>
        <dbReference type="EMBL" id="KAF4230454.1"/>
    </source>
</evidence>
<keyword evidence="1" id="KW-0677">Repeat</keyword>
<feature type="repeat" description="Pumilio" evidence="2">
    <location>
        <begin position="242"/>
        <end position="279"/>
    </location>
</feature>
<comment type="caution">
    <text evidence="3">The sequence shown here is derived from an EMBL/GenBank/DDBJ whole genome shotgun (WGS) entry which is preliminary data.</text>
</comment>
<gene>
    <name evidence="3" type="ORF">CNMCM6805_000722</name>
</gene>
<reference evidence="3" key="2">
    <citation type="submission" date="2020-04" db="EMBL/GenBank/DDBJ databases">
        <authorList>
            <person name="Santos R.A.C."/>
            <person name="Steenwyk J.L."/>
            <person name="Rivero-Menendez O."/>
            <person name="Mead M.E."/>
            <person name="Silva L.P."/>
            <person name="Bastos R.W."/>
            <person name="Alastruey-Izquierdo A."/>
            <person name="Goldman G.H."/>
            <person name="Rokas A."/>
        </authorList>
    </citation>
    <scope>NUCLEOTIDE SEQUENCE</scope>
    <source>
        <strain evidence="3">CNM-CM6805</strain>
    </source>
</reference>
<dbReference type="PROSITE" id="PS50302">
    <property type="entry name" value="PUM"/>
    <property type="match status" value="1"/>
</dbReference>
<reference evidence="3" key="1">
    <citation type="journal article" date="2020" name="bioRxiv">
        <title>Genomic and phenotypic heterogeneity of clinical isolates of the human pathogens Aspergillus fumigatus, Aspergillus lentulus and Aspergillus fumigatiaffinis.</title>
        <authorList>
            <person name="dos Santos R.A.C."/>
            <person name="Steenwyk J.L."/>
            <person name="Rivero-Menendez O."/>
            <person name="Mead M.E."/>
            <person name="Silva L.P."/>
            <person name="Bastos R.W."/>
            <person name="Alastruey-Izquierdo A."/>
            <person name="Goldman G.H."/>
            <person name="Rokas A."/>
        </authorList>
    </citation>
    <scope>NUCLEOTIDE SEQUENCE</scope>
    <source>
        <strain evidence="3">CNM-CM6805</strain>
    </source>
</reference>
<sequence>MCYKFDDDYYWKGFWDSVEPGRLDESQLIYFIRTASPASTPLSSQDSGFFLYCERRESKTINAARNEVNGYEAMSVLLDDYGDKLEITEEVVKTAARNQGSGAKVLALLLEERGDEIKITKEVVKAAAENVGGENVLALLLEKRGDEVKITQEVTKAAVENWGGENVLALLLEKQGDNFEITEKLVALIAGGFEERIMALLLEKRGSEVIITEEVVKAAAGNWRGGEKVLALLLEKQEDNFEITENLVSLIAGKFGERIMALLLEKRGSEIKITEEVVKAAAGNEQSGMKVVKAAAGNQQSGKSLLHFLLHKRGDEVKITEEVVKAAAGNQRSGESLLALFLQERVHDIMITEGVLKAAAANESSGKRVLTLLETSHDGMGTRANNEHIWIRKLQGIGYSLQEIANLLLDEVIDSPWIYFEPSEIARFVVQPNRHVPRCSHHYCSDQRGLLEGSQPCLSRQGSAADDFEVIEIIEELCGLAGISPTTRTKSGWLGSVEFNEENQLAAVSYTLATDETRMLSADRLWSRIYQALEKLCCAAGLIQARNLCCNSFTFLRLQSENHEAPAKILGEVVRVDFQLIVDLAEAVRSAQDPASEKSVDNKLLAASEAILLLVSPIITNHRGVFALEWSLQLCALAVQFLCLGFLSFTKAHIGAIHPFFLDAPLRQVILQGVGKEEDFPYIVAELVELTCLGGMTRGPVLMFHAGKNLAQFQDPEMATSRQNVGQCDILGGVEDVLDTWGPGNFVFRRDMRGPPVAVKIGDGFIFANKSGKCHWARAVDDVTDLGYINLKEPLLIGAFVTTNTNCSLVKAECWKKSSHVLEYLGTMPSSWAKSQQQVTSQFGQYVVGQLAQTWNKQRGIAVKEMVLSNPDNEQLIQFMDEYWGVQVSYCTGVARRVLLRTLVADLIPSFSKDLCLECAISKLRDQMLKPGELQAWLQTLGDDLREKFLKMVRKILDTLRPTGVDPTGKSFCVAWPFEGDTSRCFKIPIERHSTWVRILSDSQDCATFAYITMDCLETDCFKCSGSPDASHSNISVLATAVIRPLQEKLKHSWTLKHEEVYFFSELDSMFWVKVRREHTTRPAILVELLSVHSIPHNLRRRLYLSQKKKQQARLRECHTALAPGEPVSVFSTHER</sequence>
<dbReference type="EMBL" id="JAAAPX010000116">
    <property type="protein sequence ID" value="KAF4230454.1"/>
    <property type="molecule type" value="Genomic_DNA"/>
</dbReference>
<dbReference type="InterPro" id="IPR055530">
    <property type="entry name" value="DUF7104"/>
</dbReference>
<evidence type="ECO:0000313" key="4">
    <source>
        <dbReference type="Proteomes" id="UP000653565"/>
    </source>
</evidence>
<dbReference type="Gene3D" id="1.20.5.340">
    <property type="match status" value="4"/>
</dbReference>
<protein>
    <submittedName>
        <fullName evidence="3">Uncharacterized protein</fullName>
    </submittedName>
</protein>
<evidence type="ECO:0000256" key="1">
    <source>
        <dbReference type="ARBA" id="ARBA00022737"/>
    </source>
</evidence>
<proteinExistence type="predicted"/>
<name>A0A8H4M5G4_9EURO</name>
<organism evidence="3 4">
    <name type="scientific">Aspergillus fumigatiaffinis</name>
    <dbReference type="NCBI Taxonomy" id="340414"/>
    <lineage>
        <taxon>Eukaryota</taxon>
        <taxon>Fungi</taxon>
        <taxon>Dikarya</taxon>
        <taxon>Ascomycota</taxon>
        <taxon>Pezizomycotina</taxon>
        <taxon>Eurotiomycetes</taxon>
        <taxon>Eurotiomycetidae</taxon>
        <taxon>Eurotiales</taxon>
        <taxon>Aspergillaceae</taxon>
        <taxon>Aspergillus</taxon>
        <taxon>Aspergillus subgen. Fumigati</taxon>
    </lineage>
</organism>
<dbReference type="InterPro" id="IPR001313">
    <property type="entry name" value="Pumilio_RNA-bd_rpt"/>
</dbReference>
<dbReference type="Pfam" id="PF23397">
    <property type="entry name" value="DUF7104"/>
    <property type="match status" value="8"/>
</dbReference>
<dbReference type="Proteomes" id="UP000653565">
    <property type="component" value="Unassembled WGS sequence"/>
</dbReference>